<reference evidence="7" key="1">
    <citation type="journal article" date="2014" name="Int. J. Syst. Evol. Microbiol.">
        <title>Complete genome sequence of Corynebacterium casei LMG S-19264T (=DSM 44701T), isolated from a smear-ripened cheese.</title>
        <authorList>
            <consortium name="US DOE Joint Genome Institute (JGI-PGF)"/>
            <person name="Walter F."/>
            <person name="Albersmeier A."/>
            <person name="Kalinowski J."/>
            <person name="Ruckert C."/>
        </authorList>
    </citation>
    <scope>NUCLEOTIDE SEQUENCE</scope>
    <source>
        <strain evidence="7">CGMCC 1.15447</strain>
    </source>
</reference>
<dbReference type="Pfam" id="PF17820">
    <property type="entry name" value="PDZ_6"/>
    <property type="match status" value="1"/>
</dbReference>
<proteinExistence type="inferred from homology"/>
<keyword evidence="3" id="KW-0378">Hydrolase</keyword>
<keyword evidence="2 7" id="KW-0645">Protease</keyword>
<dbReference type="AlphaFoldDB" id="A0A916W718"/>
<evidence type="ECO:0000256" key="3">
    <source>
        <dbReference type="ARBA" id="ARBA00022801"/>
    </source>
</evidence>
<dbReference type="Pfam" id="PF13180">
    <property type="entry name" value="PDZ_2"/>
    <property type="match status" value="1"/>
</dbReference>
<dbReference type="InterPro" id="IPR009003">
    <property type="entry name" value="Peptidase_S1_PA"/>
</dbReference>
<dbReference type="GO" id="GO:0006508">
    <property type="term" value="P:proteolysis"/>
    <property type="evidence" value="ECO:0007669"/>
    <property type="project" value="UniProtKB-KW"/>
</dbReference>
<keyword evidence="5" id="KW-0812">Transmembrane</keyword>
<reference evidence="7" key="2">
    <citation type="submission" date="2020-09" db="EMBL/GenBank/DDBJ databases">
        <authorList>
            <person name="Sun Q."/>
            <person name="Zhou Y."/>
        </authorList>
    </citation>
    <scope>NUCLEOTIDE SEQUENCE</scope>
    <source>
        <strain evidence="7">CGMCC 1.15447</strain>
    </source>
</reference>
<dbReference type="PANTHER" id="PTHR22939:SF129">
    <property type="entry name" value="SERINE PROTEASE HTRA2, MITOCHONDRIAL"/>
    <property type="match status" value="1"/>
</dbReference>
<dbReference type="Proteomes" id="UP000648801">
    <property type="component" value="Unassembled WGS sequence"/>
</dbReference>
<keyword evidence="8" id="KW-1185">Reference proteome</keyword>
<evidence type="ECO:0000256" key="5">
    <source>
        <dbReference type="SAM" id="Phobius"/>
    </source>
</evidence>
<dbReference type="InterPro" id="IPR041489">
    <property type="entry name" value="PDZ_6"/>
</dbReference>
<evidence type="ECO:0000259" key="6">
    <source>
        <dbReference type="PROSITE" id="PS50106"/>
    </source>
</evidence>
<keyword evidence="5" id="KW-1133">Transmembrane helix</keyword>
<comment type="similarity">
    <text evidence="1">Belongs to the peptidase S1C family.</text>
</comment>
<gene>
    <name evidence="7" type="ORF">GCM10011507_26610</name>
</gene>
<keyword evidence="5" id="KW-0472">Membrane</keyword>
<comment type="caution">
    <text evidence="7">The sequence shown here is derived from an EMBL/GenBank/DDBJ whole genome shotgun (WGS) entry which is preliminary data.</text>
</comment>
<sequence>MTDSTNKLVGKIARIGGLTGVAVALVLAGTLIAHRDGVHAASMSSGTPLDDNSVSALVSLDHAVEAVAAKVTPSVVNVAVTSKETPDSDGAQNQSQQGQGQMQNLPPGFSQFFGPNGPFGFQQGPQRPQIEHGIGSGVIISQDGYILTNDHVVNGAVNVRVTLNDRRVLNAKVVGVDKLTDLAVIKVDATNLPAIAWGDSTKLKPGQTVLAFGSPFGYFQFSVTHGIISALNRPNPYSDNARKPGGFIQTDAAINPGNSGGPLVNAHGELIGINTFIISNSGSFAGAGFAIPSQLAHSVAEQIIKTGSVHHGYLGIAMNDVTPANASFFNLKHSTGAIISQVTPGSPASNAGLKPGDVIQSLNGEEMENGSALQVAVSEDAPGTDIALGIIRNGNPMTIHVKVGEFHGNGSESASNEGPGNSHAKIGVSVGDLSSDVRQQFNIPGSVHGAVIESVRPGSPADDAGLAAGDVIMEVNRRAVSSADAVVNAIHDSPTGKDVLLLVWSQGNASYRIIHPDNQ</sequence>
<dbReference type="InterPro" id="IPR001478">
    <property type="entry name" value="PDZ"/>
</dbReference>
<feature type="region of interest" description="Disordered" evidence="4">
    <location>
        <begin position="83"/>
        <end position="107"/>
    </location>
</feature>
<evidence type="ECO:0000256" key="2">
    <source>
        <dbReference type="ARBA" id="ARBA00022670"/>
    </source>
</evidence>
<organism evidence="7 8">
    <name type="scientific">Edaphobacter acidisoli</name>
    <dbReference type="NCBI Taxonomy" id="2040573"/>
    <lineage>
        <taxon>Bacteria</taxon>
        <taxon>Pseudomonadati</taxon>
        <taxon>Acidobacteriota</taxon>
        <taxon>Terriglobia</taxon>
        <taxon>Terriglobales</taxon>
        <taxon>Acidobacteriaceae</taxon>
        <taxon>Edaphobacter</taxon>
    </lineage>
</organism>
<feature type="compositionally biased region" description="Low complexity" evidence="4">
    <location>
        <begin position="92"/>
        <end position="107"/>
    </location>
</feature>
<dbReference type="PANTHER" id="PTHR22939">
    <property type="entry name" value="SERINE PROTEASE FAMILY S1C HTRA-RELATED"/>
    <property type="match status" value="1"/>
</dbReference>
<dbReference type="EMBL" id="BMJB01000002">
    <property type="protein sequence ID" value="GGA73942.1"/>
    <property type="molecule type" value="Genomic_DNA"/>
</dbReference>
<name>A0A916W718_9BACT</name>
<dbReference type="Gene3D" id="2.40.10.120">
    <property type="match status" value="1"/>
</dbReference>
<dbReference type="RefSeq" id="WP_188760023.1">
    <property type="nucleotide sequence ID" value="NZ_BMJB01000002.1"/>
</dbReference>
<dbReference type="InterPro" id="IPR001940">
    <property type="entry name" value="Peptidase_S1C"/>
</dbReference>
<evidence type="ECO:0000313" key="8">
    <source>
        <dbReference type="Proteomes" id="UP000648801"/>
    </source>
</evidence>
<dbReference type="Gene3D" id="2.30.42.10">
    <property type="match status" value="2"/>
</dbReference>
<evidence type="ECO:0000256" key="4">
    <source>
        <dbReference type="SAM" id="MobiDB-lite"/>
    </source>
</evidence>
<evidence type="ECO:0000313" key="7">
    <source>
        <dbReference type="EMBL" id="GGA73942.1"/>
    </source>
</evidence>
<dbReference type="PROSITE" id="PS50106">
    <property type="entry name" value="PDZ"/>
    <property type="match status" value="2"/>
</dbReference>
<dbReference type="PRINTS" id="PR00834">
    <property type="entry name" value="PROTEASES2C"/>
</dbReference>
<dbReference type="Pfam" id="PF13365">
    <property type="entry name" value="Trypsin_2"/>
    <property type="match status" value="1"/>
</dbReference>
<evidence type="ECO:0000256" key="1">
    <source>
        <dbReference type="ARBA" id="ARBA00010541"/>
    </source>
</evidence>
<dbReference type="SUPFAM" id="SSF50494">
    <property type="entry name" value="Trypsin-like serine proteases"/>
    <property type="match status" value="1"/>
</dbReference>
<dbReference type="InterPro" id="IPR036034">
    <property type="entry name" value="PDZ_sf"/>
</dbReference>
<protein>
    <submittedName>
        <fullName evidence="7">Serine protease</fullName>
    </submittedName>
</protein>
<dbReference type="GO" id="GO:0004252">
    <property type="term" value="F:serine-type endopeptidase activity"/>
    <property type="evidence" value="ECO:0007669"/>
    <property type="project" value="InterPro"/>
</dbReference>
<feature type="transmembrane region" description="Helical" evidence="5">
    <location>
        <begin position="12"/>
        <end position="33"/>
    </location>
</feature>
<feature type="domain" description="PDZ" evidence="6">
    <location>
        <begin position="303"/>
        <end position="394"/>
    </location>
</feature>
<feature type="domain" description="PDZ" evidence="6">
    <location>
        <begin position="415"/>
        <end position="486"/>
    </location>
</feature>
<dbReference type="SMART" id="SM00228">
    <property type="entry name" value="PDZ"/>
    <property type="match status" value="2"/>
</dbReference>
<dbReference type="SUPFAM" id="SSF50156">
    <property type="entry name" value="PDZ domain-like"/>
    <property type="match status" value="2"/>
</dbReference>
<accession>A0A916W718</accession>